<dbReference type="InterPro" id="IPR050482">
    <property type="entry name" value="Sensor_HK_TwoCompSys"/>
</dbReference>
<evidence type="ECO:0000256" key="3">
    <source>
        <dbReference type="ARBA" id="ARBA00023012"/>
    </source>
</evidence>
<name>A0ABN2W149_9ACTN</name>
<proteinExistence type="predicted"/>
<dbReference type="SUPFAM" id="SSF55781">
    <property type="entry name" value="GAF domain-like"/>
    <property type="match status" value="2"/>
</dbReference>
<keyword evidence="3" id="KW-0902">Two-component regulatory system</keyword>
<sequence length="537" mass="57766">MPSERLQSLLDAVVAMASDLTLDGAMQSIVDSASELVDATYGFLGVLDGTTNRRLGTFAVHGLEEAHQQMIGSLPEGRGLLGIVIDRPEPIRVADLEGHPERAGFPVRHPDMRSFLGVPIRIHGEVFGNLYLTNKRSASAFTAADEEIAVALAGAAGVIIHNARLHQSAEKRLAWLEATADIASSVLKPISREGVKQSIAKRARAVAEADVAAILVPDDDGRLVVAAVTGMTRDVVGRVTTVPWLDAITESGEDRTTLDVRLDDAVPPKALDVLPDLRAVHGQPIPIGTATGVLVLGWFEGHERAAASLDTSLARGFAQQVALAIQVVRDRERQARLAVFEDRDRIGRDLHDLVIQRLFAVGLTLDSTSRTVGPEAAERLAVAVDSLDQTIKDIRRTIFDLTSPASPMVLREEIAPVARETERLLGFRPQVWIKGDVEGEVPAQVAEQLVAVLHETTSNIVRHAGASAVQITLDVTDEIVLEVRDDGTGLDPDALMGNGLRNLRHRAKNLGGTCEFTEPPGGGLNVRWSVPKARHGR</sequence>
<dbReference type="Gene3D" id="1.20.5.1930">
    <property type="match status" value="1"/>
</dbReference>
<evidence type="ECO:0000259" key="5">
    <source>
        <dbReference type="SMART" id="SM00387"/>
    </source>
</evidence>
<dbReference type="Gene3D" id="3.30.565.10">
    <property type="entry name" value="Histidine kinase-like ATPase, C-terminal domain"/>
    <property type="match status" value="1"/>
</dbReference>
<dbReference type="SMART" id="SM00065">
    <property type="entry name" value="GAF"/>
    <property type="match status" value="2"/>
</dbReference>
<dbReference type="InterPro" id="IPR003018">
    <property type="entry name" value="GAF"/>
</dbReference>
<evidence type="ECO:0000259" key="4">
    <source>
        <dbReference type="SMART" id="SM00065"/>
    </source>
</evidence>
<feature type="domain" description="GAF" evidence="4">
    <location>
        <begin position="191"/>
        <end position="335"/>
    </location>
</feature>
<dbReference type="Pfam" id="PF07730">
    <property type="entry name" value="HisKA_3"/>
    <property type="match status" value="1"/>
</dbReference>
<dbReference type="Gene3D" id="3.30.450.40">
    <property type="match status" value="2"/>
</dbReference>
<dbReference type="EMBL" id="BAAAPY010000007">
    <property type="protein sequence ID" value="GAA2080203.1"/>
    <property type="molecule type" value="Genomic_DNA"/>
</dbReference>
<evidence type="ECO:0000256" key="2">
    <source>
        <dbReference type="ARBA" id="ARBA00022777"/>
    </source>
</evidence>
<protein>
    <submittedName>
        <fullName evidence="6">GAF domain-containing sensor histidine kinase</fullName>
    </submittedName>
</protein>
<evidence type="ECO:0000313" key="7">
    <source>
        <dbReference type="Proteomes" id="UP001501480"/>
    </source>
</evidence>
<dbReference type="InterPro" id="IPR011712">
    <property type="entry name" value="Sig_transdc_His_kin_sub3_dim/P"/>
</dbReference>
<dbReference type="InterPro" id="IPR029016">
    <property type="entry name" value="GAF-like_dom_sf"/>
</dbReference>
<feature type="domain" description="GAF" evidence="4">
    <location>
        <begin position="21"/>
        <end position="170"/>
    </location>
</feature>
<dbReference type="PANTHER" id="PTHR24421">
    <property type="entry name" value="NITRATE/NITRITE SENSOR PROTEIN NARX-RELATED"/>
    <property type="match status" value="1"/>
</dbReference>
<dbReference type="InterPro" id="IPR036890">
    <property type="entry name" value="HATPase_C_sf"/>
</dbReference>
<dbReference type="PANTHER" id="PTHR24421:SF56">
    <property type="entry name" value="OXYGEN SENSOR HISTIDINE KINASE RESPONSE REGULATOR DOST"/>
    <property type="match status" value="1"/>
</dbReference>
<feature type="domain" description="Histidine kinase/HSP90-like ATPase" evidence="5">
    <location>
        <begin position="444"/>
        <end position="534"/>
    </location>
</feature>
<keyword evidence="1" id="KW-0808">Transferase</keyword>
<accession>A0ABN2W149</accession>
<evidence type="ECO:0000313" key="6">
    <source>
        <dbReference type="EMBL" id="GAA2080203.1"/>
    </source>
</evidence>
<dbReference type="SMART" id="SM00387">
    <property type="entry name" value="HATPase_c"/>
    <property type="match status" value="1"/>
</dbReference>
<dbReference type="InterPro" id="IPR003594">
    <property type="entry name" value="HATPase_dom"/>
</dbReference>
<dbReference type="Pfam" id="PF13185">
    <property type="entry name" value="GAF_2"/>
    <property type="match status" value="1"/>
</dbReference>
<dbReference type="GO" id="GO:0016301">
    <property type="term" value="F:kinase activity"/>
    <property type="evidence" value="ECO:0007669"/>
    <property type="project" value="UniProtKB-KW"/>
</dbReference>
<keyword evidence="2 6" id="KW-0418">Kinase</keyword>
<dbReference type="CDD" id="cd16917">
    <property type="entry name" value="HATPase_UhpB-NarQ-NarX-like"/>
    <property type="match status" value="1"/>
</dbReference>
<reference evidence="6 7" key="1">
    <citation type="journal article" date="2019" name="Int. J. Syst. Evol. Microbiol.">
        <title>The Global Catalogue of Microorganisms (GCM) 10K type strain sequencing project: providing services to taxonomists for standard genome sequencing and annotation.</title>
        <authorList>
            <consortium name="The Broad Institute Genomics Platform"/>
            <consortium name="The Broad Institute Genome Sequencing Center for Infectious Disease"/>
            <person name="Wu L."/>
            <person name="Ma J."/>
        </authorList>
    </citation>
    <scope>NUCLEOTIDE SEQUENCE [LARGE SCALE GENOMIC DNA]</scope>
    <source>
        <strain evidence="6 7">JCM 15749</strain>
    </source>
</reference>
<keyword evidence="7" id="KW-1185">Reference proteome</keyword>
<dbReference type="SUPFAM" id="SSF55874">
    <property type="entry name" value="ATPase domain of HSP90 chaperone/DNA topoisomerase II/histidine kinase"/>
    <property type="match status" value="1"/>
</dbReference>
<dbReference type="Proteomes" id="UP001501480">
    <property type="component" value="Unassembled WGS sequence"/>
</dbReference>
<dbReference type="Pfam" id="PF02518">
    <property type="entry name" value="HATPase_c"/>
    <property type="match status" value="1"/>
</dbReference>
<organism evidence="6 7">
    <name type="scientific">Aeromicrobium halocynthiae</name>
    <dbReference type="NCBI Taxonomy" id="560557"/>
    <lineage>
        <taxon>Bacteria</taxon>
        <taxon>Bacillati</taxon>
        <taxon>Actinomycetota</taxon>
        <taxon>Actinomycetes</taxon>
        <taxon>Propionibacteriales</taxon>
        <taxon>Nocardioidaceae</taxon>
        <taxon>Aeromicrobium</taxon>
    </lineage>
</organism>
<evidence type="ECO:0000256" key="1">
    <source>
        <dbReference type="ARBA" id="ARBA00022679"/>
    </source>
</evidence>
<gene>
    <name evidence="6" type="ORF">GCM10009821_20670</name>
</gene>
<comment type="caution">
    <text evidence="6">The sequence shown here is derived from an EMBL/GenBank/DDBJ whole genome shotgun (WGS) entry which is preliminary data.</text>
</comment>